<comment type="similarity">
    <text evidence="3">Belongs to the transthyretin family. 5-hydroxyisourate hydrolase subfamily.</text>
</comment>
<evidence type="ECO:0000256" key="2">
    <source>
        <dbReference type="ARBA" id="ARBA00002704"/>
    </source>
</evidence>
<evidence type="ECO:0000256" key="6">
    <source>
        <dbReference type="ARBA" id="ARBA00022631"/>
    </source>
</evidence>
<feature type="binding site" evidence="8">
    <location>
        <position position="214"/>
    </location>
    <ligand>
        <name>substrate</name>
    </ligand>
</feature>
<dbReference type="AlphaFoldDB" id="A0A1W4XSE7"/>
<evidence type="ECO:0000256" key="1">
    <source>
        <dbReference type="ARBA" id="ARBA00001043"/>
    </source>
</evidence>
<feature type="binding site" evidence="8">
    <location>
        <position position="252"/>
    </location>
    <ligand>
        <name>substrate</name>
    </ligand>
</feature>
<feature type="binding site" evidence="8">
    <location>
        <position position="316"/>
    </location>
    <ligand>
        <name>substrate</name>
    </ligand>
</feature>
<evidence type="ECO:0000256" key="9">
    <source>
        <dbReference type="SAM" id="MobiDB-lite"/>
    </source>
</evidence>
<dbReference type="InterPro" id="IPR014306">
    <property type="entry name" value="Hydroxyisourate_hydrolase"/>
</dbReference>
<dbReference type="GO" id="GO:0033971">
    <property type="term" value="F:hydroxyisourate hydrolase activity"/>
    <property type="evidence" value="ECO:0007669"/>
    <property type="project" value="UniProtKB-EC"/>
</dbReference>
<comment type="function">
    <text evidence="2">Catalyzes the hydrolysis of 5-hydroxyisourate (HIU) to 2-oxo-4-hydroxy-4-carboxy-5-ureidoimidazoline (OHCU).</text>
</comment>
<comment type="subunit">
    <text evidence="4">Homotetramer.</text>
</comment>
<dbReference type="PROSITE" id="PS00769">
    <property type="entry name" value="TRANSTHYRETIN_2"/>
    <property type="match status" value="1"/>
</dbReference>
<dbReference type="NCBIfam" id="TIGR02962">
    <property type="entry name" value="hdxy_isourate"/>
    <property type="match status" value="1"/>
</dbReference>
<evidence type="ECO:0000259" key="10">
    <source>
        <dbReference type="SMART" id="SM00095"/>
    </source>
</evidence>
<accession>A0A1W4XSE7</accession>
<evidence type="ECO:0000256" key="3">
    <source>
        <dbReference type="ARBA" id="ARBA00009850"/>
    </source>
</evidence>
<sequence>MSSNISLFSDQKHLAGEMESEPDEESQDAQVINVIPVHFDETYEELGESSPQTAAPGSAKGKYYKQTYRKAWEQMPDFKGWLRGVQGEPTRAYCMYCEKTLHAHRLSLLKHTCTIRHQKAAQIHNIRKSKSDNSDTQEENKSILVNMNEEQIVGEHPETIIEFTEPSQIDDVEHEVEEIEDEEDEEPSFSIHFQKSRNQNSNAMSSTKPPISTHVLDTTKGIPVNGLQVSLYKLIEGRWTYINEGITSTDGRFASFLDRENFSTGRYKLHYDVDRFFESRKQDSLYPFIEIVIDCRSSSDHYHVPLLLSPYGYTTYRGS</sequence>
<keyword evidence="11" id="KW-1185">Reference proteome</keyword>
<dbReference type="KEGG" id="apln:108744194"/>
<dbReference type="CDD" id="cd05822">
    <property type="entry name" value="TLP_HIUase"/>
    <property type="match status" value="1"/>
</dbReference>
<feature type="region of interest" description="Disordered" evidence="9">
    <location>
        <begin position="1"/>
        <end position="27"/>
    </location>
</feature>
<protein>
    <recommendedName>
        <fullName evidence="5">hydroxyisourate hydrolase</fullName>
        <ecNumber evidence="5">3.5.2.17</ecNumber>
    </recommendedName>
</protein>
<dbReference type="SMART" id="SM00095">
    <property type="entry name" value="TR_THY"/>
    <property type="match status" value="1"/>
</dbReference>
<name>A0A1W4XSE7_AGRPL</name>
<evidence type="ECO:0000256" key="4">
    <source>
        <dbReference type="ARBA" id="ARBA00011881"/>
    </source>
</evidence>
<comment type="catalytic activity">
    <reaction evidence="1">
        <text>5-hydroxyisourate + H2O = 5-hydroxy-2-oxo-4-ureido-2,5-dihydro-1H-imidazole-5-carboxylate + H(+)</text>
        <dbReference type="Rhea" id="RHEA:23736"/>
        <dbReference type="ChEBI" id="CHEBI:15377"/>
        <dbReference type="ChEBI" id="CHEBI:15378"/>
        <dbReference type="ChEBI" id="CHEBI:18072"/>
        <dbReference type="ChEBI" id="CHEBI:58639"/>
        <dbReference type="EC" id="3.5.2.17"/>
    </reaction>
</comment>
<keyword evidence="7" id="KW-0378">Hydrolase</keyword>
<evidence type="ECO:0000256" key="8">
    <source>
        <dbReference type="PIRSR" id="PIRSR600895-51"/>
    </source>
</evidence>
<organism evidence="11 12">
    <name type="scientific">Agrilus planipennis</name>
    <name type="common">Emerald ash borer</name>
    <name type="synonym">Agrilus marcopoli</name>
    <dbReference type="NCBI Taxonomy" id="224129"/>
    <lineage>
        <taxon>Eukaryota</taxon>
        <taxon>Metazoa</taxon>
        <taxon>Ecdysozoa</taxon>
        <taxon>Arthropoda</taxon>
        <taxon>Hexapoda</taxon>
        <taxon>Insecta</taxon>
        <taxon>Pterygota</taxon>
        <taxon>Neoptera</taxon>
        <taxon>Endopterygota</taxon>
        <taxon>Coleoptera</taxon>
        <taxon>Polyphaga</taxon>
        <taxon>Elateriformia</taxon>
        <taxon>Buprestoidea</taxon>
        <taxon>Buprestidae</taxon>
        <taxon>Agrilinae</taxon>
        <taxon>Agrilus</taxon>
    </lineage>
</organism>
<dbReference type="InterPro" id="IPR036817">
    <property type="entry name" value="Transthyretin/HIU_hydrolase_sf"/>
</dbReference>
<dbReference type="RefSeq" id="XP_018335345.1">
    <property type="nucleotide sequence ID" value="XM_018479843.2"/>
</dbReference>
<dbReference type="STRING" id="224129.A0A1W4XSE7"/>
<feature type="compositionally biased region" description="Acidic residues" evidence="9">
    <location>
        <begin position="18"/>
        <end position="27"/>
    </location>
</feature>
<dbReference type="OrthoDB" id="10265230at2759"/>
<dbReference type="InterPro" id="IPR023419">
    <property type="entry name" value="Transthyretin_CS"/>
</dbReference>
<evidence type="ECO:0000313" key="11">
    <source>
        <dbReference type="Proteomes" id="UP000192223"/>
    </source>
</evidence>
<evidence type="ECO:0000313" key="12">
    <source>
        <dbReference type="RefSeq" id="XP_018335345.1"/>
    </source>
</evidence>
<dbReference type="Proteomes" id="UP000192223">
    <property type="component" value="Unplaced"/>
</dbReference>
<evidence type="ECO:0000256" key="7">
    <source>
        <dbReference type="ARBA" id="ARBA00022801"/>
    </source>
</evidence>
<dbReference type="Gene3D" id="2.60.40.180">
    <property type="entry name" value="Transthyretin/hydroxyisourate hydrolase domain"/>
    <property type="match status" value="1"/>
</dbReference>
<gene>
    <name evidence="12" type="primary">LOC108744194</name>
</gene>
<dbReference type="EC" id="3.5.2.17" evidence="5"/>
<dbReference type="PANTHER" id="PTHR10395">
    <property type="entry name" value="URICASE AND TRANSTHYRETIN-RELATED"/>
    <property type="match status" value="1"/>
</dbReference>
<proteinExistence type="inferred from homology"/>
<keyword evidence="6" id="KW-0659">Purine metabolism</keyword>
<reference evidence="12" key="1">
    <citation type="submission" date="2025-08" db="UniProtKB">
        <authorList>
            <consortium name="RefSeq"/>
        </authorList>
    </citation>
    <scope>IDENTIFICATION</scope>
    <source>
        <tissue evidence="12">Entire body</tissue>
    </source>
</reference>
<dbReference type="SUPFAM" id="SSF49472">
    <property type="entry name" value="Transthyretin (synonym: prealbumin)"/>
    <property type="match status" value="1"/>
</dbReference>
<dbReference type="PANTHER" id="PTHR10395:SF7">
    <property type="entry name" value="5-HYDROXYISOURATE HYDROLASE"/>
    <property type="match status" value="1"/>
</dbReference>
<dbReference type="InterPro" id="IPR000895">
    <property type="entry name" value="Transthyretin/HIU_hydrolase"/>
</dbReference>
<dbReference type="PRINTS" id="PR00189">
    <property type="entry name" value="TRNSTHYRETIN"/>
</dbReference>
<dbReference type="GeneID" id="108744194"/>
<feature type="domain" description="Transthyretin/hydroxyisourate hydrolase" evidence="10">
    <location>
        <begin position="206"/>
        <end position="318"/>
    </location>
</feature>
<evidence type="ECO:0000256" key="5">
    <source>
        <dbReference type="ARBA" id="ARBA00012609"/>
    </source>
</evidence>
<dbReference type="GO" id="GO:0006144">
    <property type="term" value="P:purine nucleobase metabolic process"/>
    <property type="evidence" value="ECO:0007669"/>
    <property type="project" value="UniProtKB-KW"/>
</dbReference>
<dbReference type="InterPro" id="IPR023416">
    <property type="entry name" value="Transthyretin/HIU_hydrolase_d"/>
</dbReference>
<dbReference type="InParanoid" id="A0A1W4XSE7"/>
<dbReference type="Pfam" id="PF00576">
    <property type="entry name" value="Transthyretin"/>
    <property type="match status" value="1"/>
</dbReference>